<dbReference type="CDD" id="cd02440">
    <property type="entry name" value="AdoMet_MTases"/>
    <property type="match status" value="1"/>
</dbReference>
<dbReference type="InterPro" id="IPR014031">
    <property type="entry name" value="Ketoacyl_synth_C"/>
</dbReference>
<dbReference type="InterPro" id="IPR049900">
    <property type="entry name" value="PKS_mFAS_DH"/>
</dbReference>
<dbReference type="InterPro" id="IPR042104">
    <property type="entry name" value="PKS_dehydratase_sf"/>
</dbReference>
<dbReference type="InterPro" id="IPR014043">
    <property type="entry name" value="Acyl_transferase_dom"/>
</dbReference>
<dbReference type="InterPro" id="IPR020841">
    <property type="entry name" value="PKS_Beta-ketoAc_synthase_dom"/>
</dbReference>
<dbReference type="InterPro" id="IPR036736">
    <property type="entry name" value="ACP-like_sf"/>
</dbReference>
<sequence length="2600" mass="279705">MGSLPNHHNVPYDPSAPIAIVGMGFRGPGDAGNLEGFFKLLSEARETRTEGQNGRWNHEAFYHPDSDRKGASNVKAGHYFRDDLSLFDAPFFRMTESEAATLDPQQRLLLETCYEALESAGTSMARIAGSRTSVFVATFASDYTDLLQRDPDSMPYYQATGSGYSRAIISNRLSHFFDLRGPSVTVDTACSGGLAALHLACQSIRSGETAQAVVGGSSVILHPHQFDSLSAMRFLSPDGRSYSFDGRAEGYARGEGVGCLFLKRLDLAVAEGDPDGGTPGISFPSRAAQVSLIKEAYARAGLDPRDTSYVEAHGTGTGAGDPIETSAIAEAMTESRGPGDEPLWIGSVKANIGHLEAASGIASVVKCVLMMENKVIFPNRNLVKVNPKIDLEGWRLKIPDSFRPWETKTGTRRLSVNSFGFGGTNVHAILESTEVFLTGRHGAVTRGTSLSTLTPFSDPNVSNSGSSSDSRYRVFVLSALDEPSLKATARNMAFYLKRQSSEVPTSFLDDLAYTLGFRRSLFPYRSAVSANSVEGLIKAIDNPSRLPLAKINGGKPQPTIGFVFTGQGAQWAGMGKELMDIYPVYAATMRRCRDCLWAIGATWDLIEEIERDAKTSSIARGKFSQPLCSALQISLSELLASWGIRPAAVTGHSSGEIASAYAAGIISLEDAMTSAYHRGVCSDKVAAMAGNGTGKKGSMIATSLSLSQAEDMISRLESGYATVACHNSPSNVTIAGDADAIVELKEILDREAVFARVLIVEAAYHSRHMEAVRDDYLGSLRGLQTKEGSSNISFYSSVTGKIAEIAQLGPQYWVDNMMGRVEFASSLETLALGSKVDILLEVGPHAALAGPVRQILQANEKLKAAGIAYASVLKIKESAAKSIAAMAAALTTRGVPVDLHAVHGTTAGAVLTNLPTYPWNRSRSYWAESRLSREFRNCPHPRQDLLGRPEPSFNPLDARWRTFVRTSENPWLRDHRIESRIVYPAAGYIAMAIEAVKQLATRAPSAYRLREVVFGQAMIVPEDDGDDEIEVFTSLRARSDGTRKLPTAQSTKTEWRDFAIYSVSGDNRWNEHCRGQITAENDKDKTKKMHQFPFGMQGIEDSEVTPVNVGQLYETLRRVGLDYGPTFANIAGARIGTMPSIARGREEEVDVCLAEVSIPDTASTMPAGFEYPHVLHPAALDAIFHTAFPPFYATEQDRHPVSREPAVPTFIESLVVFDRGVGSGGGGEQRDRLDVFTSASRRDGRQTRADMAVFSRGGASDAGAVVELRGMTLTKLSQDIGYGSAETAAGQDKVFNVNWVLDVSSLDRRALVAELGTIGEPEAQDLVSQRRIANLGLGILRRAADAQTLCSRQAIPPYTKSFHEYAENVLRSMDSCPVENATETDQASPEEAMLGFIEARLPEIMADTQTWRSVMDGEEAGVLLQAFYESSPELILGYERIGHCLSLMGAQNPGLRILEVGAGAGLLTPRILQRIGGVDGSFPRTFDNYRIVPGRGSEDRLRGLLEPWLGDAVSLETGLVLDGRDQQPNMPSHELDVVVCCHLSTSVASMTVATSTLHRLLKPGGIIILLEPRQESPAALALYGTCPSWWSNRNADGGSKEDMRLQSWRVCLGESGFTDIVDVPYVIDADIANSAVNSLLIARSPQQISPEKPRIPIMVICGDDTRRTQTSFSLDSLIDILRSSGHQVSTCTLDDADPTGKFCVVAWESLPATILTSPTENEFRAMQDIFLKSRGVLSIIRGARSHSPILNMVVGMTRTVRSEIGESSLLVLDIEDEKDSMAPDSDVFKAVGTLLDRELLASISPSATGASDTEFSLQRGRLMVPRLIPDKAASRAVASSAPGHDNEVPAPQEEVWTQPGRLLRAEIGTPGILDTIHFVEDNNKDDKDAKSAELGLDEVDIEVKAAGLNSRDVMIVMGQDELEALGAEASGIVTRVGGRASERFAVGDRIACLHPGGTIRSAAQVDSRFVQKLPHDMSFETGAALPVAYCAALYITRHVANVQRNESVLIHAAAGGLGQALIQFCQQVGAEVFTTVGSPAKRSVLANRYALPESHILDSRDPVGLAERIRAATGGRGVDVVVNSLSTSEGLRASLDSLAVFGRLVEVVTQNTARNSELEMTSLPSNAVFASFNLWELIKARPAIVAGIWAECMARFRDGGLVAPSSVSTFSFSDFVKAMRTMSGGDHTGKIVLIRNPREVVKVMPALERGLLFKPDASYVVAGGLGGIGRAVGRWMVNNGARCLVFCGRSGASSPEAKKTVETLREKGARVCSYACDIAEESQVRQMVSQMRNDKVPPVKGIIQAAMVLRDALFQNATASDYEAVVRPKVQGTMNLHSLVPGAAGPELDFFVMLSSVSGVVGNAAQAAYAAANTFLDAFAEHRVGLGLHAAALDLGAVEGVGYLSDNPELLEAMRRQGFHTTTEEEVLALLRWAVSRPGRSGVGGGYTSHFVTGLGTWKPGSSLGNLSAPLFAHFRRLTEAGDGGSDDAAKGDGLRDRLRQAASPEEAVGMICSAIVAKVAGVGMVSEDAIDPTRPLREYGVDSLNAVEVRNWVFRRMDCTVSVLELMANQGIDKLAARIAQGSSLVKANAGSVPVSGHK</sequence>
<dbReference type="Gene3D" id="3.40.47.10">
    <property type="match status" value="1"/>
</dbReference>
<dbReference type="SMART" id="SM00827">
    <property type="entry name" value="PKS_AT"/>
    <property type="match status" value="1"/>
</dbReference>
<feature type="active site" description="Proton donor; for dehydratase activity" evidence="8">
    <location>
        <position position="1181"/>
    </location>
</feature>
<evidence type="ECO:0000256" key="3">
    <source>
        <dbReference type="ARBA" id="ARBA00022679"/>
    </source>
</evidence>
<organism evidence="12 13">
    <name type="scientific">Colletotrichum zoysiae</name>
    <dbReference type="NCBI Taxonomy" id="1216348"/>
    <lineage>
        <taxon>Eukaryota</taxon>
        <taxon>Fungi</taxon>
        <taxon>Dikarya</taxon>
        <taxon>Ascomycota</taxon>
        <taxon>Pezizomycotina</taxon>
        <taxon>Sordariomycetes</taxon>
        <taxon>Hypocreomycetidae</taxon>
        <taxon>Glomerellales</taxon>
        <taxon>Glomerellaceae</taxon>
        <taxon>Colletotrichum</taxon>
        <taxon>Colletotrichum graminicola species complex</taxon>
    </lineage>
</organism>
<dbReference type="SUPFAM" id="SSF53335">
    <property type="entry name" value="S-adenosyl-L-methionine-dependent methyltransferases"/>
    <property type="match status" value="1"/>
</dbReference>
<dbReference type="Pfam" id="PF13602">
    <property type="entry name" value="ADH_zinc_N_2"/>
    <property type="match status" value="1"/>
</dbReference>
<dbReference type="EMBL" id="MU842894">
    <property type="protein sequence ID" value="KAK2027478.1"/>
    <property type="molecule type" value="Genomic_DNA"/>
</dbReference>
<dbReference type="SUPFAM" id="SSF47336">
    <property type="entry name" value="ACP-like"/>
    <property type="match status" value="1"/>
</dbReference>
<dbReference type="SMART" id="SM00823">
    <property type="entry name" value="PKS_PP"/>
    <property type="match status" value="1"/>
</dbReference>
<dbReference type="Pfam" id="PF00698">
    <property type="entry name" value="Acyl_transf_1"/>
    <property type="match status" value="1"/>
</dbReference>
<dbReference type="InterPro" id="IPR013154">
    <property type="entry name" value="ADH-like_N"/>
</dbReference>
<dbReference type="SMART" id="SM00822">
    <property type="entry name" value="PKS_KR"/>
    <property type="match status" value="1"/>
</dbReference>
<dbReference type="SMART" id="SM00826">
    <property type="entry name" value="PKS_DH"/>
    <property type="match status" value="1"/>
</dbReference>
<dbReference type="InterPro" id="IPR006162">
    <property type="entry name" value="Ppantetheine_attach_site"/>
</dbReference>
<evidence type="ECO:0000259" key="11">
    <source>
        <dbReference type="PROSITE" id="PS52019"/>
    </source>
</evidence>
<dbReference type="Pfam" id="PF02801">
    <property type="entry name" value="Ketoacyl-synt_C"/>
    <property type="match status" value="1"/>
</dbReference>
<evidence type="ECO:0008006" key="14">
    <source>
        <dbReference type="Google" id="ProtNLM"/>
    </source>
</evidence>
<dbReference type="GO" id="GO:0031177">
    <property type="term" value="F:phosphopantetheine binding"/>
    <property type="evidence" value="ECO:0007669"/>
    <property type="project" value="InterPro"/>
</dbReference>
<dbReference type="Proteomes" id="UP001232148">
    <property type="component" value="Unassembled WGS sequence"/>
</dbReference>
<feature type="region of interest" description="N-terminal hotdog fold" evidence="8">
    <location>
        <begin position="943"/>
        <end position="1084"/>
    </location>
</feature>
<evidence type="ECO:0000256" key="7">
    <source>
        <dbReference type="ARBA" id="ARBA00023315"/>
    </source>
</evidence>
<feature type="domain" description="PKS/mFAS DH" evidence="11">
    <location>
        <begin position="943"/>
        <end position="1282"/>
    </location>
</feature>
<keyword evidence="5" id="KW-0560">Oxidoreductase</keyword>
<dbReference type="Pfam" id="PF08659">
    <property type="entry name" value="KR"/>
    <property type="match status" value="1"/>
</dbReference>
<dbReference type="Gene3D" id="3.40.50.720">
    <property type="entry name" value="NAD(P)-binding Rossmann-like Domain"/>
    <property type="match status" value="1"/>
</dbReference>
<dbReference type="InterPro" id="IPR020806">
    <property type="entry name" value="PKS_PP-bd"/>
</dbReference>
<name>A0AAD9M3L4_9PEZI</name>
<dbReference type="PANTHER" id="PTHR43775">
    <property type="entry name" value="FATTY ACID SYNTHASE"/>
    <property type="match status" value="1"/>
</dbReference>
<keyword evidence="2" id="KW-0597">Phosphoprotein</keyword>
<dbReference type="InterPro" id="IPR032821">
    <property type="entry name" value="PKS_assoc"/>
</dbReference>
<dbReference type="PROSITE" id="PS52019">
    <property type="entry name" value="PKS_MFAS_DH"/>
    <property type="match status" value="1"/>
</dbReference>
<dbReference type="PROSITE" id="PS00012">
    <property type="entry name" value="PHOSPHOPANTETHEINE"/>
    <property type="match status" value="1"/>
</dbReference>
<dbReference type="Gene3D" id="3.30.70.3290">
    <property type="match status" value="1"/>
</dbReference>
<dbReference type="SMART" id="SM00829">
    <property type="entry name" value="PKS_ER"/>
    <property type="match status" value="1"/>
</dbReference>
<dbReference type="CDD" id="cd05195">
    <property type="entry name" value="enoyl_red"/>
    <property type="match status" value="1"/>
</dbReference>
<dbReference type="InterPro" id="IPR036291">
    <property type="entry name" value="NAD(P)-bd_dom_sf"/>
</dbReference>
<dbReference type="InterPro" id="IPR049552">
    <property type="entry name" value="PKS_DH_N"/>
</dbReference>
<keyword evidence="1" id="KW-0596">Phosphopantetheine</keyword>
<dbReference type="SUPFAM" id="SSF51735">
    <property type="entry name" value="NAD(P)-binding Rossmann-fold domains"/>
    <property type="match status" value="2"/>
</dbReference>
<proteinExistence type="predicted"/>
<evidence type="ECO:0000313" key="12">
    <source>
        <dbReference type="EMBL" id="KAK2027478.1"/>
    </source>
</evidence>
<dbReference type="CDD" id="cd00833">
    <property type="entry name" value="PKS"/>
    <property type="match status" value="1"/>
</dbReference>
<dbReference type="InterPro" id="IPR016036">
    <property type="entry name" value="Malonyl_transacylase_ACP-bd"/>
</dbReference>
<dbReference type="Pfam" id="PF16197">
    <property type="entry name" value="KAsynt_C_assoc"/>
    <property type="match status" value="1"/>
</dbReference>
<evidence type="ECO:0000256" key="4">
    <source>
        <dbReference type="ARBA" id="ARBA00022857"/>
    </source>
</evidence>
<dbReference type="PANTHER" id="PTHR43775:SF29">
    <property type="entry name" value="ASPERFURANONE POLYKETIDE SYNTHASE AFOG-RELATED"/>
    <property type="match status" value="1"/>
</dbReference>
<evidence type="ECO:0000259" key="10">
    <source>
        <dbReference type="PROSITE" id="PS52004"/>
    </source>
</evidence>
<dbReference type="InterPro" id="IPR013968">
    <property type="entry name" value="PKS_KR"/>
</dbReference>
<dbReference type="InterPro" id="IPR050091">
    <property type="entry name" value="PKS_NRPS_Biosynth_Enz"/>
</dbReference>
<dbReference type="Gene3D" id="3.90.180.10">
    <property type="entry name" value="Medium-chain alcohol dehydrogenases, catalytic domain"/>
    <property type="match status" value="1"/>
</dbReference>
<evidence type="ECO:0000256" key="2">
    <source>
        <dbReference type="ARBA" id="ARBA00022553"/>
    </source>
</evidence>
<evidence type="ECO:0000313" key="13">
    <source>
        <dbReference type="Proteomes" id="UP001232148"/>
    </source>
</evidence>
<dbReference type="InterPro" id="IPR057326">
    <property type="entry name" value="KR_dom"/>
</dbReference>
<dbReference type="SUPFAM" id="SSF50129">
    <property type="entry name" value="GroES-like"/>
    <property type="match status" value="1"/>
</dbReference>
<dbReference type="GO" id="GO:0006633">
    <property type="term" value="P:fatty acid biosynthetic process"/>
    <property type="evidence" value="ECO:0007669"/>
    <property type="project" value="TreeGrafter"/>
</dbReference>
<reference evidence="12" key="1">
    <citation type="submission" date="2021-06" db="EMBL/GenBank/DDBJ databases">
        <title>Comparative genomics, transcriptomics and evolutionary studies reveal genomic signatures of adaptation to plant cell wall in hemibiotrophic fungi.</title>
        <authorList>
            <consortium name="DOE Joint Genome Institute"/>
            <person name="Baroncelli R."/>
            <person name="Diaz J.F."/>
            <person name="Benocci T."/>
            <person name="Peng M."/>
            <person name="Battaglia E."/>
            <person name="Haridas S."/>
            <person name="Andreopoulos W."/>
            <person name="Labutti K."/>
            <person name="Pangilinan J."/>
            <person name="Floch G.L."/>
            <person name="Makela M.R."/>
            <person name="Henrissat B."/>
            <person name="Grigoriev I.V."/>
            <person name="Crouch J.A."/>
            <person name="De Vries R.P."/>
            <person name="Sukno S.A."/>
            <person name="Thon M.R."/>
        </authorList>
    </citation>
    <scope>NUCLEOTIDE SEQUENCE</scope>
    <source>
        <strain evidence="12">MAFF235873</strain>
    </source>
</reference>
<dbReference type="InterPro" id="IPR014030">
    <property type="entry name" value="Ketoacyl_synth_N"/>
</dbReference>
<dbReference type="Gene3D" id="3.10.129.110">
    <property type="entry name" value="Polyketide synthase dehydratase"/>
    <property type="match status" value="1"/>
</dbReference>
<dbReference type="SUPFAM" id="SSF52151">
    <property type="entry name" value="FabD/lysophospholipase-like"/>
    <property type="match status" value="1"/>
</dbReference>
<dbReference type="InterPro" id="IPR016039">
    <property type="entry name" value="Thiolase-like"/>
</dbReference>
<evidence type="ECO:0000256" key="5">
    <source>
        <dbReference type="ARBA" id="ARBA00023002"/>
    </source>
</evidence>
<dbReference type="Pfam" id="PF00550">
    <property type="entry name" value="PP-binding"/>
    <property type="match status" value="1"/>
</dbReference>
<dbReference type="InterPro" id="IPR011032">
    <property type="entry name" value="GroES-like_sf"/>
</dbReference>
<evidence type="ECO:0000259" key="9">
    <source>
        <dbReference type="PROSITE" id="PS50075"/>
    </source>
</evidence>
<dbReference type="GO" id="GO:0016491">
    <property type="term" value="F:oxidoreductase activity"/>
    <property type="evidence" value="ECO:0007669"/>
    <property type="project" value="UniProtKB-KW"/>
</dbReference>
<evidence type="ECO:0000256" key="6">
    <source>
        <dbReference type="ARBA" id="ARBA00023268"/>
    </source>
</evidence>
<dbReference type="InterPro" id="IPR029063">
    <property type="entry name" value="SAM-dependent_MTases_sf"/>
</dbReference>
<feature type="region of interest" description="C-terminal hotdog fold" evidence="8">
    <location>
        <begin position="1104"/>
        <end position="1282"/>
    </location>
</feature>
<dbReference type="InterPro" id="IPR001227">
    <property type="entry name" value="Ac_transferase_dom_sf"/>
</dbReference>
<dbReference type="Pfam" id="PF00109">
    <property type="entry name" value="ketoacyl-synt"/>
    <property type="match status" value="1"/>
</dbReference>
<accession>A0AAD9M3L4</accession>
<evidence type="ECO:0000256" key="8">
    <source>
        <dbReference type="PROSITE-ProRule" id="PRU01363"/>
    </source>
</evidence>
<dbReference type="Pfam" id="PF14765">
    <property type="entry name" value="PS-DH"/>
    <property type="match status" value="1"/>
</dbReference>
<dbReference type="SUPFAM" id="SSF55048">
    <property type="entry name" value="Probable ACP-binding domain of malonyl-CoA ACP transacylase"/>
    <property type="match status" value="1"/>
</dbReference>
<feature type="active site" description="Proton acceptor; for dehydratase activity" evidence="8">
    <location>
        <position position="975"/>
    </location>
</feature>
<dbReference type="GO" id="GO:0044550">
    <property type="term" value="P:secondary metabolite biosynthetic process"/>
    <property type="evidence" value="ECO:0007669"/>
    <property type="project" value="TreeGrafter"/>
</dbReference>
<dbReference type="PROSITE" id="PS52004">
    <property type="entry name" value="KS3_2"/>
    <property type="match status" value="1"/>
</dbReference>
<keyword evidence="7" id="KW-0012">Acyltransferase</keyword>
<dbReference type="Pfam" id="PF21089">
    <property type="entry name" value="PKS_DH_N"/>
    <property type="match status" value="1"/>
</dbReference>
<dbReference type="InterPro" id="IPR009081">
    <property type="entry name" value="PP-bd_ACP"/>
</dbReference>
<comment type="caution">
    <text evidence="12">The sequence shown here is derived from an EMBL/GenBank/DDBJ whole genome shotgun (WGS) entry which is preliminary data.</text>
</comment>
<dbReference type="GO" id="GO:0004312">
    <property type="term" value="F:fatty acid synthase activity"/>
    <property type="evidence" value="ECO:0007669"/>
    <property type="project" value="TreeGrafter"/>
</dbReference>
<protein>
    <recommendedName>
        <fullName evidence="14">Beta-ketoacyl synthase domain-containing protein</fullName>
    </recommendedName>
</protein>
<keyword evidence="13" id="KW-1185">Reference proteome</keyword>
<evidence type="ECO:0000256" key="1">
    <source>
        <dbReference type="ARBA" id="ARBA00022450"/>
    </source>
</evidence>
<dbReference type="Pfam" id="PF13489">
    <property type="entry name" value="Methyltransf_23"/>
    <property type="match status" value="1"/>
</dbReference>
<keyword evidence="6" id="KW-0511">Multifunctional enzyme</keyword>
<dbReference type="SUPFAM" id="SSF53901">
    <property type="entry name" value="Thiolase-like"/>
    <property type="match status" value="1"/>
</dbReference>
<dbReference type="PROSITE" id="PS50075">
    <property type="entry name" value="CARRIER"/>
    <property type="match status" value="1"/>
</dbReference>
<dbReference type="InterPro" id="IPR016035">
    <property type="entry name" value="Acyl_Trfase/lysoPLipase"/>
</dbReference>
<dbReference type="InterPro" id="IPR020807">
    <property type="entry name" value="PKS_DH"/>
</dbReference>
<dbReference type="InterPro" id="IPR049551">
    <property type="entry name" value="PKS_DH_C"/>
</dbReference>
<dbReference type="InterPro" id="IPR020843">
    <property type="entry name" value="ER"/>
</dbReference>
<dbReference type="Gene3D" id="1.10.1200.10">
    <property type="entry name" value="ACP-like"/>
    <property type="match status" value="1"/>
</dbReference>
<dbReference type="Gene3D" id="3.40.50.150">
    <property type="entry name" value="Vaccinia Virus protein VP39"/>
    <property type="match status" value="1"/>
</dbReference>
<keyword evidence="4" id="KW-0521">NADP</keyword>
<keyword evidence="3" id="KW-0808">Transferase</keyword>
<feature type="domain" description="Carrier" evidence="9">
    <location>
        <begin position="2507"/>
        <end position="2584"/>
    </location>
</feature>
<feature type="domain" description="Ketosynthase family 3 (KS3)" evidence="10">
    <location>
        <begin position="15"/>
        <end position="432"/>
    </location>
</feature>
<dbReference type="Gene3D" id="3.40.366.10">
    <property type="entry name" value="Malonyl-Coenzyme A Acyl Carrier Protein, domain 2"/>
    <property type="match status" value="1"/>
</dbReference>
<dbReference type="SMART" id="SM00825">
    <property type="entry name" value="PKS_KS"/>
    <property type="match status" value="1"/>
</dbReference>
<gene>
    <name evidence="12" type="ORF">LX32DRAFT_729361</name>
</gene>
<dbReference type="Pfam" id="PF08240">
    <property type="entry name" value="ADH_N"/>
    <property type="match status" value="1"/>
</dbReference>